<evidence type="ECO:0008006" key="3">
    <source>
        <dbReference type="Google" id="ProtNLM"/>
    </source>
</evidence>
<evidence type="ECO:0000313" key="2">
    <source>
        <dbReference type="Proteomes" id="UP000262969"/>
    </source>
</evidence>
<dbReference type="EMBL" id="DPVV01000400">
    <property type="protein sequence ID" value="HCL03105.1"/>
    <property type="molecule type" value="Genomic_DNA"/>
</dbReference>
<name>A0A3D2X9A4_9FIRM</name>
<organism evidence="1 2">
    <name type="scientific">Lachnoclostridium phytofermentans</name>
    <dbReference type="NCBI Taxonomy" id="66219"/>
    <lineage>
        <taxon>Bacteria</taxon>
        <taxon>Bacillati</taxon>
        <taxon>Bacillota</taxon>
        <taxon>Clostridia</taxon>
        <taxon>Lachnospirales</taxon>
        <taxon>Lachnospiraceae</taxon>
    </lineage>
</organism>
<dbReference type="Proteomes" id="UP000262969">
    <property type="component" value="Unassembled WGS sequence"/>
</dbReference>
<dbReference type="AlphaFoldDB" id="A0A3D2X9A4"/>
<sequence>MTEIEKKKEYLKSYRNLCNKIKALQEQKYSLIETMTSVKAQSYDGMPKANSISDLSDYMVKLDAVMRSIDDINALCLARKIQIETSIANMSDGMECNILHKRYIMFKSWEVIGIETGYCVKQVQRIHGKALQHFEFGGNVNEKE</sequence>
<reference evidence="1 2" key="1">
    <citation type="journal article" date="2018" name="Nat. Biotechnol.">
        <title>A standardized bacterial taxonomy based on genome phylogeny substantially revises the tree of life.</title>
        <authorList>
            <person name="Parks D.H."/>
            <person name="Chuvochina M."/>
            <person name="Waite D.W."/>
            <person name="Rinke C."/>
            <person name="Skarshewski A."/>
            <person name="Chaumeil P.A."/>
            <person name="Hugenholtz P."/>
        </authorList>
    </citation>
    <scope>NUCLEOTIDE SEQUENCE [LARGE SCALE GENOMIC DNA]</scope>
    <source>
        <strain evidence="1">UBA11728</strain>
    </source>
</reference>
<accession>A0A3D2X9A4</accession>
<proteinExistence type="predicted"/>
<evidence type="ECO:0000313" key="1">
    <source>
        <dbReference type="EMBL" id="HCL03105.1"/>
    </source>
</evidence>
<gene>
    <name evidence="1" type="ORF">DHW61_11980</name>
</gene>
<comment type="caution">
    <text evidence="1">The sequence shown here is derived from an EMBL/GenBank/DDBJ whole genome shotgun (WGS) entry which is preliminary data.</text>
</comment>
<protein>
    <recommendedName>
        <fullName evidence="3">RNA polymerase sigma-70 region 4 domain-containing protein</fullName>
    </recommendedName>
</protein>